<feature type="domain" description="DUF362" evidence="1">
    <location>
        <begin position="73"/>
        <end position="273"/>
    </location>
</feature>
<comment type="caution">
    <text evidence="2">The sequence shown here is derived from an EMBL/GenBank/DDBJ whole genome shotgun (WGS) entry which is preliminary data.</text>
</comment>
<dbReference type="RefSeq" id="WP_146445766.1">
    <property type="nucleotide sequence ID" value="NZ_SJPR01000004.1"/>
</dbReference>
<dbReference type="PROSITE" id="PS51318">
    <property type="entry name" value="TAT"/>
    <property type="match status" value="1"/>
</dbReference>
<dbReference type="InterPro" id="IPR007160">
    <property type="entry name" value="DUF362"/>
</dbReference>
<dbReference type="AlphaFoldDB" id="A0A5C6A9A2"/>
<evidence type="ECO:0000313" key="3">
    <source>
        <dbReference type="Proteomes" id="UP000317421"/>
    </source>
</evidence>
<accession>A0A5C6A9A2</accession>
<sequence length="333" mass="35772">MNSPLDKFSMTRRTALAAGGLAAAGLVTAAWPRSKTPVFLARGQRYDGPLVETIRDGLTAVGINGQNLAGKRVLLKPNLVEPTRAIPHMTTHPAMIVAAAEVFRMWGAEVTVGEGPGHVRDTEAALIDSGVGEALSDVGLSFADLNYERVAWRRNRGRFSKLPGLWLPESVVSADLVVSMPKMKTHHWVGVTASMKNLYGVIPGIKYGWPKNVLHHNGISQTVADISATLPRTIGILDGIDGMEGDGPILGSLKRMGLVAIGASLPALDATIARVMGLVPERVDYLALASRRLGVIDDARIEQRGEAWRPLVSPFKVLDEPHLQKLRAGELVT</sequence>
<dbReference type="InterPro" id="IPR006311">
    <property type="entry name" value="TAT_signal"/>
</dbReference>
<evidence type="ECO:0000259" key="1">
    <source>
        <dbReference type="Pfam" id="PF04015"/>
    </source>
</evidence>
<proteinExistence type="predicted"/>
<reference evidence="2 3" key="1">
    <citation type="submission" date="2019-02" db="EMBL/GenBank/DDBJ databases">
        <title>Deep-cultivation of Planctomycetes and their phenomic and genomic characterization uncovers novel biology.</title>
        <authorList>
            <person name="Wiegand S."/>
            <person name="Jogler M."/>
            <person name="Boedeker C."/>
            <person name="Pinto D."/>
            <person name="Vollmers J."/>
            <person name="Rivas-Marin E."/>
            <person name="Kohn T."/>
            <person name="Peeters S.H."/>
            <person name="Heuer A."/>
            <person name="Rast P."/>
            <person name="Oberbeckmann S."/>
            <person name="Bunk B."/>
            <person name="Jeske O."/>
            <person name="Meyerdierks A."/>
            <person name="Storesund J.E."/>
            <person name="Kallscheuer N."/>
            <person name="Luecker S."/>
            <person name="Lage O.M."/>
            <person name="Pohl T."/>
            <person name="Merkel B.J."/>
            <person name="Hornburger P."/>
            <person name="Mueller R.-W."/>
            <person name="Bruemmer F."/>
            <person name="Labrenz M."/>
            <person name="Spormann A.M."/>
            <person name="Op Den Camp H."/>
            <person name="Overmann J."/>
            <person name="Amann R."/>
            <person name="Jetten M.S.M."/>
            <person name="Mascher T."/>
            <person name="Medema M.H."/>
            <person name="Devos D.P."/>
            <person name="Kaster A.-K."/>
            <person name="Ovreas L."/>
            <person name="Rohde M."/>
            <person name="Galperin M.Y."/>
            <person name="Jogler C."/>
        </authorList>
    </citation>
    <scope>NUCLEOTIDE SEQUENCE [LARGE SCALE GENOMIC DNA]</scope>
    <source>
        <strain evidence="2 3">Pla108</strain>
    </source>
</reference>
<gene>
    <name evidence="2" type="ORF">Pla108_30480</name>
</gene>
<protein>
    <recommendedName>
        <fullName evidence="1">DUF362 domain-containing protein</fullName>
    </recommendedName>
</protein>
<keyword evidence="3" id="KW-1185">Reference proteome</keyword>
<dbReference type="OrthoDB" id="9794954at2"/>
<dbReference type="Proteomes" id="UP000317421">
    <property type="component" value="Unassembled WGS sequence"/>
</dbReference>
<dbReference type="EMBL" id="SJPR01000004">
    <property type="protein sequence ID" value="TWT95970.1"/>
    <property type="molecule type" value="Genomic_DNA"/>
</dbReference>
<name>A0A5C6A9A2_9BACT</name>
<organism evidence="2 3">
    <name type="scientific">Botrimarina colliarenosi</name>
    <dbReference type="NCBI Taxonomy" id="2528001"/>
    <lineage>
        <taxon>Bacteria</taxon>
        <taxon>Pseudomonadati</taxon>
        <taxon>Planctomycetota</taxon>
        <taxon>Planctomycetia</taxon>
        <taxon>Pirellulales</taxon>
        <taxon>Lacipirellulaceae</taxon>
        <taxon>Botrimarina</taxon>
    </lineage>
</organism>
<evidence type="ECO:0000313" key="2">
    <source>
        <dbReference type="EMBL" id="TWT95970.1"/>
    </source>
</evidence>
<dbReference type="Pfam" id="PF04015">
    <property type="entry name" value="DUF362"/>
    <property type="match status" value="1"/>
</dbReference>